<reference evidence="1 2" key="1">
    <citation type="submission" date="2023-07" db="EMBL/GenBank/DDBJ databases">
        <title>Sorghum-associated microbial communities from plants grown in Nebraska, USA.</title>
        <authorList>
            <person name="Schachtman D."/>
        </authorList>
    </citation>
    <scope>NUCLEOTIDE SEQUENCE [LARGE SCALE GENOMIC DNA]</scope>
    <source>
        <strain evidence="1 2">CC222</strain>
    </source>
</reference>
<gene>
    <name evidence="1" type="ORF">J2X98_003115</name>
</gene>
<evidence type="ECO:0000313" key="2">
    <source>
        <dbReference type="Proteomes" id="UP001226577"/>
    </source>
</evidence>
<protein>
    <submittedName>
        <fullName evidence="1">Uncharacterized protein</fullName>
    </submittedName>
</protein>
<accession>A0ABT9RW89</accession>
<evidence type="ECO:0000313" key="1">
    <source>
        <dbReference type="EMBL" id="MDP9889504.1"/>
    </source>
</evidence>
<dbReference type="RefSeq" id="WP_307309797.1">
    <property type="nucleotide sequence ID" value="NZ_JAUSRE010000017.1"/>
</dbReference>
<proteinExistence type="predicted"/>
<sequence>MLAILAILTAAVVDLSPALPGLRQGAHITVGGRDVPEMGMVLRVVSVGIAM</sequence>
<dbReference type="EMBL" id="JAUSRE010000017">
    <property type="protein sequence ID" value="MDP9889504.1"/>
    <property type="molecule type" value="Genomic_DNA"/>
</dbReference>
<organism evidence="1 2">
    <name type="scientific">Pseudarthrobacter enclensis</name>
    <dbReference type="NCBI Taxonomy" id="993070"/>
    <lineage>
        <taxon>Bacteria</taxon>
        <taxon>Bacillati</taxon>
        <taxon>Actinomycetota</taxon>
        <taxon>Actinomycetes</taxon>
        <taxon>Micrococcales</taxon>
        <taxon>Micrococcaceae</taxon>
        <taxon>Pseudarthrobacter</taxon>
    </lineage>
</organism>
<name>A0ABT9RW89_9MICC</name>
<dbReference type="Proteomes" id="UP001226577">
    <property type="component" value="Unassembled WGS sequence"/>
</dbReference>
<comment type="caution">
    <text evidence="1">The sequence shown here is derived from an EMBL/GenBank/DDBJ whole genome shotgun (WGS) entry which is preliminary data.</text>
</comment>
<keyword evidence="2" id="KW-1185">Reference proteome</keyword>